<dbReference type="Proteomes" id="UP000075884">
    <property type="component" value="Unassembled WGS sequence"/>
</dbReference>
<proteinExistence type="predicted"/>
<keyword evidence="2" id="KW-1185">Reference proteome</keyword>
<reference evidence="1" key="2">
    <citation type="submission" date="2020-05" db="UniProtKB">
        <authorList>
            <consortium name="EnsemblMetazoa"/>
        </authorList>
    </citation>
    <scope>IDENTIFICATION</scope>
    <source>
        <strain evidence="1">WRAIR2</strain>
    </source>
</reference>
<protein>
    <submittedName>
        <fullName evidence="1">Uncharacterized protein</fullName>
    </submittedName>
</protein>
<organism evidence="1 2">
    <name type="scientific">Anopheles dirus</name>
    <dbReference type="NCBI Taxonomy" id="7168"/>
    <lineage>
        <taxon>Eukaryota</taxon>
        <taxon>Metazoa</taxon>
        <taxon>Ecdysozoa</taxon>
        <taxon>Arthropoda</taxon>
        <taxon>Hexapoda</taxon>
        <taxon>Insecta</taxon>
        <taxon>Pterygota</taxon>
        <taxon>Neoptera</taxon>
        <taxon>Endopterygota</taxon>
        <taxon>Diptera</taxon>
        <taxon>Nematocera</taxon>
        <taxon>Culicoidea</taxon>
        <taxon>Culicidae</taxon>
        <taxon>Anophelinae</taxon>
        <taxon>Anopheles</taxon>
    </lineage>
</organism>
<evidence type="ECO:0000313" key="1">
    <source>
        <dbReference type="EnsemblMetazoa" id="ADIR006029-PA"/>
    </source>
</evidence>
<sequence>SETIAKSTLINLWFL</sequence>
<dbReference type="VEuPathDB" id="VectorBase:ADIR006029"/>
<evidence type="ECO:0000313" key="2">
    <source>
        <dbReference type="Proteomes" id="UP000075884"/>
    </source>
</evidence>
<name>A0A182NEG4_9DIPT</name>
<dbReference type="EnsemblMetazoa" id="ADIR006029-RA">
    <property type="protein sequence ID" value="ADIR006029-PA"/>
    <property type="gene ID" value="ADIR006029"/>
</dbReference>
<reference evidence="2" key="1">
    <citation type="submission" date="2013-03" db="EMBL/GenBank/DDBJ databases">
        <title>The Genome Sequence of Anopheles dirus WRAIR2.</title>
        <authorList>
            <consortium name="The Broad Institute Genomics Platform"/>
            <person name="Neafsey D.E."/>
            <person name="Walton C."/>
            <person name="Walker B."/>
            <person name="Young S.K."/>
            <person name="Zeng Q."/>
            <person name="Gargeya S."/>
            <person name="Fitzgerald M."/>
            <person name="Haas B."/>
            <person name="Abouelleil A."/>
            <person name="Allen A.W."/>
            <person name="Alvarado L."/>
            <person name="Arachchi H.M."/>
            <person name="Berlin A.M."/>
            <person name="Chapman S.B."/>
            <person name="Gainer-Dewar J."/>
            <person name="Goldberg J."/>
            <person name="Griggs A."/>
            <person name="Gujja S."/>
            <person name="Hansen M."/>
            <person name="Howarth C."/>
            <person name="Imamovic A."/>
            <person name="Ireland A."/>
            <person name="Larimer J."/>
            <person name="McCowan C."/>
            <person name="Murphy C."/>
            <person name="Pearson M."/>
            <person name="Poon T.W."/>
            <person name="Priest M."/>
            <person name="Roberts A."/>
            <person name="Saif S."/>
            <person name="Shea T."/>
            <person name="Sisk P."/>
            <person name="Sykes S."/>
            <person name="Wortman J."/>
            <person name="Nusbaum C."/>
            <person name="Birren B."/>
        </authorList>
    </citation>
    <scope>NUCLEOTIDE SEQUENCE [LARGE SCALE GENOMIC DNA]</scope>
    <source>
        <strain evidence="2">WRAIR2</strain>
    </source>
</reference>
<accession>A0A182NEG4</accession>